<protein>
    <submittedName>
        <fullName evidence="7">NAD(P)/FAD-dependent oxidoreductase</fullName>
    </submittedName>
</protein>
<dbReference type="Gene3D" id="3.50.50.60">
    <property type="entry name" value="FAD/NAD(P)-binding domain"/>
    <property type="match status" value="2"/>
</dbReference>
<evidence type="ECO:0000313" key="7">
    <source>
        <dbReference type="EMBL" id="MBD3870306.1"/>
    </source>
</evidence>
<comment type="caution">
    <text evidence="7">The sequence shown here is derived from an EMBL/GenBank/DDBJ whole genome shotgun (WGS) entry which is preliminary data.</text>
</comment>
<organism evidence="7 8">
    <name type="scientific">Candidatus Sulfomarinibacter kjeldsenii</name>
    <dbReference type="NCBI Taxonomy" id="2885994"/>
    <lineage>
        <taxon>Bacteria</taxon>
        <taxon>Pseudomonadati</taxon>
        <taxon>Acidobacteriota</taxon>
        <taxon>Thermoanaerobaculia</taxon>
        <taxon>Thermoanaerobaculales</taxon>
        <taxon>Candidatus Sulfomarinibacteraceae</taxon>
        <taxon>Candidatus Sulfomarinibacter</taxon>
    </lineage>
</organism>
<name>A0A8J7C4H8_9BACT</name>
<dbReference type="SUPFAM" id="SSF51905">
    <property type="entry name" value="FAD/NAD(P)-binding domain"/>
    <property type="match status" value="1"/>
</dbReference>
<feature type="domain" description="Amine oxidase" evidence="6">
    <location>
        <begin position="26"/>
        <end position="519"/>
    </location>
</feature>
<dbReference type="AlphaFoldDB" id="A0A8J7C4H8"/>
<evidence type="ECO:0000256" key="1">
    <source>
        <dbReference type="ARBA" id="ARBA00022630"/>
    </source>
</evidence>
<evidence type="ECO:0000256" key="2">
    <source>
        <dbReference type="ARBA" id="ARBA00022729"/>
    </source>
</evidence>
<evidence type="ECO:0000256" key="3">
    <source>
        <dbReference type="ARBA" id="ARBA00022827"/>
    </source>
</evidence>
<evidence type="ECO:0000256" key="4">
    <source>
        <dbReference type="ARBA" id="ARBA00022857"/>
    </source>
</evidence>
<evidence type="ECO:0000313" key="8">
    <source>
        <dbReference type="Proteomes" id="UP000598633"/>
    </source>
</evidence>
<sequence length="531" mass="57994">MKKTGTPYASWKDDGNYDVIVIGSGIGGLGVAALLAKHADRRVLVLERHTKAGGFTHAFSREDWDWDVGVHYIGQVHHENSMIRRLCDEISDGSLGWEPMGEVYDTVVIGGQRWEYVTGRDAWRERMHSYFPDEASAIDRYLEQVREAIGGARTFFAEKALPGPAALVAGPWMRRRFLRHSGRTLGEVLDGVTDNPTLKAVLAAQFGDHGLPPSQASFVIHAMIFNHYLGGAAYPIGGASKIAESVAPVIEAAGGDVVVNADVESVLVEGGRAVGVRMAKGAEIRAPLVISDAGVPNTVEHLLPEGAPGREALRATLQRTQRSASHVCLYLGFNATDEELGLGRSNLWVYNSPDQDGDLARYLADPEAPLPMVYISFPSAKDPDFANRHPGKATVEVVSIAPYDRFQQWEDTKWMKRGEDYEAIKEELSSRLIEVLEREVPQIAGKIAYSELSTPLSTRHFGGYDKGEIYGLDHTPARFRERALRPRTGLKGFYLTGQDVCTAGIAGALFGAVLSASAILKRNLLSEISRG</sequence>
<keyword evidence="5" id="KW-0520">NAD</keyword>
<dbReference type="Proteomes" id="UP000598633">
    <property type="component" value="Unassembled WGS sequence"/>
</dbReference>
<dbReference type="InterPro" id="IPR036188">
    <property type="entry name" value="FAD/NAD-bd_sf"/>
</dbReference>
<proteinExistence type="predicted"/>
<evidence type="ECO:0000256" key="5">
    <source>
        <dbReference type="ARBA" id="ARBA00023027"/>
    </source>
</evidence>
<dbReference type="GO" id="GO:0016491">
    <property type="term" value="F:oxidoreductase activity"/>
    <property type="evidence" value="ECO:0007669"/>
    <property type="project" value="InterPro"/>
</dbReference>
<dbReference type="PANTHER" id="PTHR46091:SF3">
    <property type="entry name" value="AMINE OXIDASE DOMAIN-CONTAINING PROTEIN"/>
    <property type="match status" value="1"/>
</dbReference>
<dbReference type="PANTHER" id="PTHR46091">
    <property type="entry name" value="BLR7054 PROTEIN"/>
    <property type="match status" value="1"/>
</dbReference>
<evidence type="ECO:0000259" key="6">
    <source>
        <dbReference type="Pfam" id="PF01593"/>
    </source>
</evidence>
<keyword evidence="2" id="KW-0732">Signal</keyword>
<reference evidence="7 8" key="1">
    <citation type="submission" date="2020-08" db="EMBL/GenBank/DDBJ databases">
        <title>Acidobacteriota in marine sediments use diverse sulfur dissimilation pathways.</title>
        <authorList>
            <person name="Wasmund K."/>
        </authorList>
    </citation>
    <scope>NUCLEOTIDE SEQUENCE [LARGE SCALE GENOMIC DNA]</scope>
    <source>
        <strain evidence="7">MAG AM3-A</strain>
    </source>
</reference>
<keyword evidence="3" id="KW-0274">FAD</keyword>
<dbReference type="InterPro" id="IPR002937">
    <property type="entry name" value="Amino_oxidase"/>
</dbReference>
<dbReference type="EMBL" id="JACXWA010000053">
    <property type="protein sequence ID" value="MBD3870306.1"/>
    <property type="molecule type" value="Genomic_DNA"/>
</dbReference>
<gene>
    <name evidence="7" type="ORF">IFJ97_02965</name>
</gene>
<accession>A0A8J7C4H8</accession>
<dbReference type="InterPro" id="IPR052206">
    <property type="entry name" value="Retinol_saturase"/>
</dbReference>
<dbReference type="Pfam" id="PF01593">
    <property type="entry name" value="Amino_oxidase"/>
    <property type="match status" value="1"/>
</dbReference>
<keyword evidence="1" id="KW-0285">Flavoprotein</keyword>
<keyword evidence="4" id="KW-0521">NADP</keyword>